<dbReference type="RefSeq" id="WP_116694461.1">
    <property type="nucleotide sequence ID" value="NZ_QEHR01000005.1"/>
</dbReference>
<dbReference type="InterPro" id="IPR013740">
    <property type="entry name" value="Redoxin"/>
</dbReference>
<dbReference type="PANTHER" id="PTHR42852">
    <property type="entry name" value="THIOL:DISULFIDE INTERCHANGE PROTEIN DSBE"/>
    <property type="match status" value="1"/>
</dbReference>
<dbReference type="InterPro" id="IPR050553">
    <property type="entry name" value="Thioredoxin_ResA/DsbE_sf"/>
</dbReference>
<evidence type="ECO:0000259" key="1">
    <source>
        <dbReference type="PROSITE" id="PS51352"/>
    </source>
</evidence>
<dbReference type="GO" id="GO:0016491">
    <property type="term" value="F:oxidoreductase activity"/>
    <property type="evidence" value="ECO:0007669"/>
    <property type="project" value="InterPro"/>
</dbReference>
<accession>A0A2U0I0Q3</accession>
<evidence type="ECO:0000313" key="3">
    <source>
        <dbReference type="Proteomes" id="UP000245962"/>
    </source>
</evidence>
<dbReference type="Pfam" id="PF08534">
    <property type="entry name" value="Redoxin"/>
    <property type="match status" value="1"/>
</dbReference>
<keyword evidence="3" id="KW-1185">Reference proteome</keyword>
<dbReference type="InterPro" id="IPR036249">
    <property type="entry name" value="Thioredoxin-like_sf"/>
</dbReference>
<evidence type="ECO:0000313" key="2">
    <source>
        <dbReference type="EMBL" id="PVW14685.1"/>
    </source>
</evidence>
<dbReference type="AlphaFoldDB" id="A0A2U0I0Q3"/>
<protein>
    <submittedName>
        <fullName evidence="2">TlpA family protein disulfide reductase</fullName>
    </submittedName>
</protein>
<proteinExistence type="predicted"/>
<sequence length="403" mass="45732">MKYLAFIITVLVLVSCKEESGPLKTGPWRAVLQLDDKREIPFLLEYKQDSSFVIINAEERIDVDDVTFKNDSVFISHPVFEGTIKGTFTKDSIKGAFIKPNKGRTVPIIMTSGRQARFDVDAAPNVIVTGTWETVFSPNSQKDRYMAKGIFDQKGNRLTGTFMTTTGDYRYLDGVVENDSIKLSTFDGAHAFLFEAKVTNGDSIMEGIFYSGNHWKEPFTAKRNENYKLPEADSLTSLKKEYDSLQFAFPTIKGDTVSLRDKRFKNKVVVVQLMGTWCPNCLDETKFLSEYYKNKPDNVEIVSLAFEYAPTREKAVQAIKKLKKAVEIPYPILLAQYGNTSKQQANQKLPMLNQVLSYPTTIFIDKMGTVRKIHTGFTGPATGKEYETFKNEFERFTELLAKE</sequence>
<dbReference type="Proteomes" id="UP000245962">
    <property type="component" value="Unassembled WGS sequence"/>
</dbReference>
<dbReference type="EMBL" id="QEHR01000005">
    <property type="protein sequence ID" value="PVW14685.1"/>
    <property type="molecule type" value="Genomic_DNA"/>
</dbReference>
<dbReference type="CDD" id="cd02966">
    <property type="entry name" value="TlpA_like_family"/>
    <property type="match status" value="1"/>
</dbReference>
<dbReference type="PANTHER" id="PTHR42852:SF17">
    <property type="entry name" value="THIOREDOXIN-LIKE PROTEIN HI_1115"/>
    <property type="match status" value="1"/>
</dbReference>
<comment type="caution">
    <text evidence="2">The sequence shown here is derived from an EMBL/GenBank/DDBJ whole genome shotgun (WGS) entry which is preliminary data.</text>
</comment>
<organism evidence="2 3">
    <name type="scientific">Marixanthomonas spongiae</name>
    <dbReference type="NCBI Taxonomy" id="2174845"/>
    <lineage>
        <taxon>Bacteria</taxon>
        <taxon>Pseudomonadati</taxon>
        <taxon>Bacteroidota</taxon>
        <taxon>Flavobacteriia</taxon>
        <taxon>Flavobacteriales</taxon>
        <taxon>Flavobacteriaceae</taxon>
        <taxon>Marixanthomonas</taxon>
    </lineage>
</organism>
<reference evidence="2 3" key="1">
    <citation type="submission" date="2018-04" db="EMBL/GenBank/DDBJ databases">
        <title>Marixanthomonas spongiae HN-E44 sp. nov., isolated from a marine sponge.</title>
        <authorList>
            <person name="Luo L."/>
            <person name="Zhuang L."/>
        </authorList>
    </citation>
    <scope>NUCLEOTIDE SEQUENCE [LARGE SCALE GENOMIC DNA]</scope>
    <source>
        <strain evidence="2 3">HN-E44</strain>
    </source>
</reference>
<feature type="domain" description="Thioredoxin" evidence="1">
    <location>
        <begin position="238"/>
        <end position="395"/>
    </location>
</feature>
<dbReference type="SUPFAM" id="SSF52833">
    <property type="entry name" value="Thioredoxin-like"/>
    <property type="match status" value="1"/>
</dbReference>
<dbReference type="Gene3D" id="3.40.30.10">
    <property type="entry name" value="Glutaredoxin"/>
    <property type="match status" value="1"/>
</dbReference>
<dbReference type="InterPro" id="IPR013766">
    <property type="entry name" value="Thioredoxin_domain"/>
</dbReference>
<gene>
    <name evidence="2" type="ORF">DDV96_09205</name>
</gene>
<dbReference type="PROSITE" id="PS51352">
    <property type="entry name" value="THIOREDOXIN_2"/>
    <property type="match status" value="1"/>
</dbReference>
<dbReference type="PROSITE" id="PS51257">
    <property type="entry name" value="PROKAR_LIPOPROTEIN"/>
    <property type="match status" value="1"/>
</dbReference>
<dbReference type="OrthoDB" id="616241at2"/>
<name>A0A2U0I0Q3_9FLAO</name>